<evidence type="ECO:0000256" key="5">
    <source>
        <dbReference type="ARBA" id="ARBA00023002"/>
    </source>
</evidence>
<evidence type="ECO:0000256" key="3">
    <source>
        <dbReference type="ARBA" id="ARBA00022617"/>
    </source>
</evidence>
<dbReference type="STRING" id="3871.A0A1J7I3Y7"/>
<evidence type="ECO:0000256" key="2">
    <source>
        <dbReference type="ARBA" id="ARBA00010617"/>
    </source>
</evidence>
<sequence>MVFLSTALLPLLVPLLFLYLYLDTRTRNHHKKGFKVYPILGSLPEFLKNRHRYLQWTTQVLRESPNNTAVLSLPGTVCGVITANPENVEHILKTRFDNYPKGERVTTILLDFLGRGIFNTDGELWKVQRKTASYEFNTKSLRNFVLENVTVELQTRLLPIFSRASETDKILDLQDLLERFTFDNICKLAFNVDPGCLGGDGTSGAEFMAAIEDAMVLISGRFMTILPMIWKIKKLLNVGTERRLGECIARIRKFADEIVQFRLEAKDRTHNEDLLSRFIGVDDNNSTDFLRDIIISFILAGRDTTSSALSWFFWILSSRPEVQKKIINEIESVRSQSGEKTVFRYEDLKEMHYLHAAISESMRLYPPVAADSKECLNDDVLPDGTVIKKYWFITYHTYAMGRSESLWGKDWAEFKPERWLENGVYRTENPFRFPVFHAGPRICLGKDMAYTQMKSIVASVIERFEIHAVDKENHPKYNLSFTLRMKGGFPVKLRARARDCI</sequence>
<dbReference type="GO" id="GO:0005506">
    <property type="term" value="F:iron ion binding"/>
    <property type="evidence" value="ECO:0007669"/>
    <property type="project" value="InterPro"/>
</dbReference>
<dbReference type="CDD" id="cd11064">
    <property type="entry name" value="CYP86A"/>
    <property type="match status" value="1"/>
</dbReference>
<comment type="similarity">
    <text evidence="2 9">Belongs to the cytochrome P450 family.</text>
</comment>
<dbReference type="PRINTS" id="PR00385">
    <property type="entry name" value="P450"/>
</dbReference>
<dbReference type="PROSITE" id="PS00086">
    <property type="entry name" value="CYTOCHROME_P450"/>
    <property type="match status" value="1"/>
</dbReference>
<name>A0A1J7I3Y7_LUPAN</name>
<evidence type="ECO:0000256" key="1">
    <source>
        <dbReference type="ARBA" id="ARBA00001971"/>
    </source>
</evidence>
<keyword evidence="5 9" id="KW-0560">Oxidoreductase</keyword>
<evidence type="ECO:0000256" key="7">
    <source>
        <dbReference type="ARBA" id="ARBA00023033"/>
    </source>
</evidence>
<dbReference type="OMA" id="KLVRRNC"/>
<protein>
    <recommendedName>
        <fullName evidence="12">Cytochrome P450</fullName>
    </recommendedName>
</protein>
<dbReference type="InterPro" id="IPR002401">
    <property type="entry name" value="Cyt_P450_E_grp-I"/>
</dbReference>
<dbReference type="GO" id="GO:0004497">
    <property type="term" value="F:monooxygenase activity"/>
    <property type="evidence" value="ECO:0007669"/>
    <property type="project" value="UniProtKB-KW"/>
</dbReference>
<keyword evidence="4 8" id="KW-0479">Metal-binding</keyword>
<dbReference type="Proteomes" id="UP000188354">
    <property type="component" value="Chromosome LG06"/>
</dbReference>
<dbReference type="Gene3D" id="1.10.630.10">
    <property type="entry name" value="Cytochrome P450"/>
    <property type="match status" value="1"/>
</dbReference>
<keyword evidence="3 8" id="KW-0349">Heme</keyword>
<evidence type="ECO:0000256" key="8">
    <source>
        <dbReference type="PIRSR" id="PIRSR602401-1"/>
    </source>
</evidence>
<evidence type="ECO:0008006" key="12">
    <source>
        <dbReference type="Google" id="ProtNLM"/>
    </source>
</evidence>
<evidence type="ECO:0000313" key="10">
    <source>
        <dbReference type="EMBL" id="OIW09481.1"/>
    </source>
</evidence>
<keyword evidence="6 8" id="KW-0408">Iron</keyword>
<dbReference type="PANTHER" id="PTHR24296">
    <property type="entry name" value="CYTOCHROME P450"/>
    <property type="match status" value="1"/>
</dbReference>
<dbReference type="SUPFAM" id="SSF48264">
    <property type="entry name" value="Cytochrome P450"/>
    <property type="match status" value="1"/>
</dbReference>
<dbReference type="PRINTS" id="PR00463">
    <property type="entry name" value="EP450I"/>
</dbReference>
<evidence type="ECO:0000256" key="9">
    <source>
        <dbReference type="RuleBase" id="RU000461"/>
    </source>
</evidence>
<dbReference type="GO" id="GO:0006629">
    <property type="term" value="P:lipid metabolic process"/>
    <property type="evidence" value="ECO:0007669"/>
    <property type="project" value="UniProtKB-ARBA"/>
</dbReference>
<dbReference type="GO" id="GO:0016705">
    <property type="term" value="F:oxidoreductase activity, acting on paired donors, with incorporation or reduction of molecular oxygen"/>
    <property type="evidence" value="ECO:0007669"/>
    <property type="project" value="InterPro"/>
</dbReference>
<dbReference type="Pfam" id="PF00067">
    <property type="entry name" value="p450"/>
    <property type="match status" value="1"/>
</dbReference>
<reference evidence="10 11" key="1">
    <citation type="journal article" date="2017" name="Plant Biotechnol. J.">
        <title>A comprehensive draft genome sequence for lupin (Lupinus angustifolius), an emerging health food: insights into plant-microbe interactions and legume evolution.</title>
        <authorList>
            <person name="Hane J.K."/>
            <person name="Ming Y."/>
            <person name="Kamphuis L.G."/>
            <person name="Nelson M.N."/>
            <person name="Garg G."/>
            <person name="Atkins C.A."/>
            <person name="Bayer P.E."/>
            <person name="Bravo A."/>
            <person name="Bringans S."/>
            <person name="Cannon S."/>
            <person name="Edwards D."/>
            <person name="Foley R."/>
            <person name="Gao L.L."/>
            <person name="Harrison M.J."/>
            <person name="Huang W."/>
            <person name="Hurgobin B."/>
            <person name="Li S."/>
            <person name="Liu C.W."/>
            <person name="McGrath A."/>
            <person name="Morahan G."/>
            <person name="Murray J."/>
            <person name="Weller J."/>
            <person name="Jian J."/>
            <person name="Singh K.B."/>
        </authorList>
    </citation>
    <scope>NUCLEOTIDE SEQUENCE [LARGE SCALE GENOMIC DNA]</scope>
    <source>
        <strain evidence="11">cv. Tanjil</strain>
        <tissue evidence="10">Whole plant</tissue>
    </source>
</reference>
<keyword evidence="11" id="KW-1185">Reference proteome</keyword>
<dbReference type="EMBL" id="CM007366">
    <property type="protein sequence ID" value="OIW09481.1"/>
    <property type="molecule type" value="Genomic_DNA"/>
</dbReference>
<accession>A0A1J7I3Y7</accession>
<gene>
    <name evidence="10" type="ORF">TanjilG_23060</name>
</gene>
<dbReference type="KEGG" id="lang:109350557"/>
<organism evidence="10 11">
    <name type="scientific">Lupinus angustifolius</name>
    <name type="common">Narrow-leaved blue lupine</name>
    <dbReference type="NCBI Taxonomy" id="3871"/>
    <lineage>
        <taxon>Eukaryota</taxon>
        <taxon>Viridiplantae</taxon>
        <taxon>Streptophyta</taxon>
        <taxon>Embryophyta</taxon>
        <taxon>Tracheophyta</taxon>
        <taxon>Spermatophyta</taxon>
        <taxon>Magnoliopsida</taxon>
        <taxon>eudicotyledons</taxon>
        <taxon>Gunneridae</taxon>
        <taxon>Pentapetalae</taxon>
        <taxon>rosids</taxon>
        <taxon>fabids</taxon>
        <taxon>Fabales</taxon>
        <taxon>Fabaceae</taxon>
        <taxon>Papilionoideae</taxon>
        <taxon>50 kb inversion clade</taxon>
        <taxon>genistoids sensu lato</taxon>
        <taxon>core genistoids</taxon>
        <taxon>Genisteae</taxon>
        <taxon>Lupinus</taxon>
    </lineage>
</organism>
<dbReference type="OrthoDB" id="1470350at2759"/>
<dbReference type="InterPro" id="IPR036396">
    <property type="entry name" value="Cyt_P450_sf"/>
</dbReference>
<dbReference type="Gramene" id="OIW09481">
    <property type="protein sequence ID" value="OIW09481"/>
    <property type="gene ID" value="TanjilG_23060"/>
</dbReference>
<feature type="binding site" description="axial binding residue" evidence="8">
    <location>
        <position position="443"/>
    </location>
    <ligand>
        <name>heme</name>
        <dbReference type="ChEBI" id="CHEBI:30413"/>
    </ligand>
    <ligandPart>
        <name>Fe</name>
        <dbReference type="ChEBI" id="CHEBI:18248"/>
    </ligandPart>
</feature>
<dbReference type="AlphaFoldDB" id="A0A1J7I3Y7"/>
<evidence type="ECO:0000256" key="6">
    <source>
        <dbReference type="ARBA" id="ARBA00023004"/>
    </source>
</evidence>
<evidence type="ECO:0000313" key="11">
    <source>
        <dbReference type="Proteomes" id="UP000188354"/>
    </source>
</evidence>
<proteinExistence type="inferred from homology"/>
<keyword evidence="7 9" id="KW-0503">Monooxygenase</keyword>
<dbReference type="InterPro" id="IPR001128">
    <property type="entry name" value="Cyt_P450"/>
</dbReference>
<evidence type="ECO:0000256" key="4">
    <source>
        <dbReference type="ARBA" id="ARBA00022723"/>
    </source>
</evidence>
<dbReference type="GO" id="GO:0020037">
    <property type="term" value="F:heme binding"/>
    <property type="evidence" value="ECO:0007669"/>
    <property type="project" value="InterPro"/>
</dbReference>
<dbReference type="InterPro" id="IPR017972">
    <property type="entry name" value="Cyt_P450_CS"/>
</dbReference>
<comment type="cofactor">
    <cofactor evidence="1 8">
        <name>heme</name>
        <dbReference type="ChEBI" id="CHEBI:30413"/>
    </cofactor>
</comment>